<dbReference type="Proteomes" id="UP000681722">
    <property type="component" value="Unassembled WGS sequence"/>
</dbReference>
<evidence type="ECO:0000256" key="5">
    <source>
        <dbReference type="ARBA" id="ARBA00023157"/>
    </source>
</evidence>
<evidence type="ECO:0000256" key="6">
    <source>
        <dbReference type="SAM" id="MobiDB-lite"/>
    </source>
</evidence>
<keyword evidence="7" id="KW-0732">Signal</keyword>
<evidence type="ECO:0000256" key="7">
    <source>
        <dbReference type="SAM" id="SignalP"/>
    </source>
</evidence>
<reference evidence="9" key="1">
    <citation type="submission" date="2021-02" db="EMBL/GenBank/DDBJ databases">
        <authorList>
            <person name="Nowell W R."/>
        </authorList>
    </citation>
    <scope>NUCLEOTIDE SEQUENCE</scope>
</reference>
<sequence>MVRYLLNVLLLLLLGITKKTAVATDLPGLDFLASGFDAIKMISNNENVESTDRSRFRVFNLITDRDGYPFTLNVHNIKSKFQTPSVVQVTRINMRSTVSVQSVSYTYQEFFHSYFRSYSFDIGITAGPVNAALSYHSTLSEVYQKITKDQAAVGMSTDWWGLFSITLAPVFILTYDPIFNLTISKLAANPLSETDQFFYNQLITSFGTHYISSVVVGGTVDMFTSVTSKFQQEYSKFAVSEQIGFKFSFEEAQMSASKRYDKVIDVSSETFRQNSQLEVKFLPAIIDTSAPKNISLDIWMNQTAKTPTVINRTMSSITNLLYDKDIRIRRYLQLTIDYYLKNGQVPSYEQLRNAGRKRRRRSLIGDSDMELIPGIDVIGCGYDIFSLDSKSCLFDLSTNDNETWIDVFNDRMEYQVPDGYFVRGTKDLLSMSDTAFFDTYKQFITESSFFTRRDSSGFLGFGASTNKQDTRTKYSRFYTHKYRMAWTKRQAIWFTLAVASFPTPKLNAITRLTIDHLPSTFDSNSTDNVQKWKFFFDSYGTHFVVRADIGGMFWGEDYFESCLIKKMTETWVRREIIKRYWFFSTRKIEETYDRNVSEEYQQNSLSIFKIIGGATDIIPLKTIEDWMPTIKDDPKPVTYTLQPIYTLLPLHTEKRTAMEEATFYFRSSMDNSANLYIQRLQSETSPPELPQMNCTEKKKKRSVK</sequence>
<organism evidence="9 11">
    <name type="scientific">Didymodactylos carnosus</name>
    <dbReference type="NCBI Taxonomy" id="1234261"/>
    <lineage>
        <taxon>Eukaryota</taxon>
        <taxon>Metazoa</taxon>
        <taxon>Spiralia</taxon>
        <taxon>Gnathifera</taxon>
        <taxon>Rotifera</taxon>
        <taxon>Eurotatoria</taxon>
        <taxon>Bdelloidea</taxon>
        <taxon>Philodinida</taxon>
        <taxon>Philodinidae</taxon>
        <taxon>Didymodactylos</taxon>
    </lineage>
</organism>
<accession>A0A814N317</accession>
<dbReference type="EMBL" id="CAJOBC010005067">
    <property type="protein sequence ID" value="CAF3850489.1"/>
    <property type="molecule type" value="Genomic_DNA"/>
</dbReference>
<dbReference type="AlphaFoldDB" id="A0A814N317"/>
<dbReference type="InterPro" id="IPR020863">
    <property type="entry name" value="MACPF_CS"/>
</dbReference>
<evidence type="ECO:0000256" key="4">
    <source>
        <dbReference type="ARBA" id="ARBA00023136"/>
    </source>
</evidence>
<dbReference type="PROSITE" id="PS51412">
    <property type="entry name" value="MACPF_2"/>
    <property type="match status" value="2"/>
</dbReference>
<evidence type="ECO:0000256" key="1">
    <source>
        <dbReference type="ARBA" id="ARBA00004370"/>
    </source>
</evidence>
<feature type="chain" id="PRO_5036225322" description="MACPF domain-containing protein" evidence="7">
    <location>
        <begin position="24"/>
        <end position="704"/>
    </location>
</feature>
<dbReference type="PANTHER" id="PTHR46096:SF1">
    <property type="entry name" value="PERFORIN 1.5"/>
    <property type="match status" value="1"/>
</dbReference>
<dbReference type="EMBL" id="CAJNOQ010005066">
    <property type="protein sequence ID" value="CAF1084811.1"/>
    <property type="molecule type" value="Genomic_DNA"/>
</dbReference>
<keyword evidence="5" id="KW-1015">Disulfide bond</keyword>
<feature type="domain" description="MACPF" evidence="8">
    <location>
        <begin position="360"/>
        <end position="680"/>
    </location>
</feature>
<dbReference type="GO" id="GO:0005576">
    <property type="term" value="C:extracellular region"/>
    <property type="evidence" value="ECO:0007669"/>
    <property type="project" value="UniProtKB-SubCell"/>
</dbReference>
<dbReference type="PROSITE" id="PS00279">
    <property type="entry name" value="MACPF_1"/>
    <property type="match status" value="1"/>
</dbReference>
<dbReference type="Pfam" id="PF01823">
    <property type="entry name" value="MACPF"/>
    <property type="match status" value="2"/>
</dbReference>
<evidence type="ECO:0000313" key="10">
    <source>
        <dbReference type="EMBL" id="CAF3850489.1"/>
    </source>
</evidence>
<feature type="domain" description="MACPF" evidence="8">
    <location>
        <begin position="15"/>
        <end position="352"/>
    </location>
</feature>
<dbReference type="Proteomes" id="UP000663829">
    <property type="component" value="Unassembled WGS sequence"/>
</dbReference>
<comment type="subcellular location">
    <subcellularLocation>
        <location evidence="1">Membrane</location>
    </subcellularLocation>
    <subcellularLocation>
        <location evidence="2">Secreted</location>
    </subcellularLocation>
</comment>
<evidence type="ECO:0000313" key="9">
    <source>
        <dbReference type="EMBL" id="CAF1084811.1"/>
    </source>
</evidence>
<comment type="caution">
    <text evidence="9">The sequence shown here is derived from an EMBL/GenBank/DDBJ whole genome shotgun (WGS) entry which is preliminary data.</text>
</comment>
<dbReference type="GO" id="GO:0016020">
    <property type="term" value="C:membrane"/>
    <property type="evidence" value="ECO:0007669"/>
    <property type="project" value="UniProtKB-SubCell"/>
</dbReference>
<dbReference type="GO" id="GO:0051607">
    <property type="term" value="P:defense response to virus"/>
    <property type="evidence" value="ECO:0007669"/>
    <property type="project" value="TreeGrafter"/>
</dbReference>
<feature type="region of interest" description="Disordered" evidence="6">
    <location>
        <begin position="681"/>
        <end position="704"/>
    </location>
</feature>
<feature type="signal peptide" evidence="7">
    <location>
        <begin position="1"/>
        <end position="23"/>
    </location>
</feature>
<protein>
    <recommendedName>
        <fullName evidence="8">MACPF domain-containing protein</fullName>
    </recommendedName>
</protein>
<dbReference type="OrthoDB" id="1366754at2759"/>
<dbReference type="InterPro" id="IPR052784">
    <property type="entry name" value="Perforin-1_pore-forming"/>
</dbReference>
<keyword evidence="11" id="KW-1185">Reference proteome</keyword>
<name>A0A814N317_9BILA</name>
<dbReference type="GO" id="GO:0022829">
    <property type="term" value="F:wide pore channel activity"/>
    <property type="evidence" value="ECO:0007669"/>
    <property type="project" value="TreeGrafter"/>
</dbReference>
<keyword evidence="3" id="KW-0964">Secreted</keyword>
<dbReference type="PANTHER" id="PTHR46096">
    <property type="entry name" value="PERFORIN-1"/>
    <property type="match status" value="1"/>
</dbReference>
<evidence type="ECO:0000256" key="3">
    <source>
        <dbReference type="ARBA" id="ARBA00022525"/>
    </source>
</evidence>
<evidence type="ECO:0000259" key="8">
    <source>
        <dbReference type="PROSITE" id="PS51412"/>
    </source>
</evidence>
<dbReference type="InterPro" id="IPR020864">
    <property type="entry name" value="MACPF"/>
</dbReference>
<gene>
    <name evidence="9" type="ORF">GPM918_LOCUS17952</name>
    <name evidence="10" type="ORF">SRO942_LOCUS17952</name>
</gene>
<keyword evidence="4" id="KW-0472">Membrane</keyword>
<evidence type="ECO:0000313" key="11">
    <source>
        <dbReference type="Proteomes" id="UP000663829"/>
    </source>
</evidence>
<proteinExistence type="predicted"/>
<evidence type="ECO:0000256" key="2">
    <source>
        <dbReference type="ARBA" id="ARBA00004613"/>
    </source>
</evidence>